<dbReference type="EMBL" id="ADNT01000028">
    <property type="protein sequence ID" value="EFG50330.1"/>
    <property type="molecule type" value="Genomic_DNA"/>
</dbReference>
<proteinExistence type="predicted"/>
<keyword evidence="2" id="KW-1133">Transmembrane helix</keyword>
<reference evidence="3 4" key="1">
    <citation type="submission" date="2010-04" db="EMBL/GenBank/DDBJ databases">
        <authorList>
            <person name="Muzny D."/>
            <person name="Qin X."/>
            <person name="Deng J."/>
            <person name="Jiang H."/>
            <person name="Liu Y."/>
            <person name="Qu J."/>
            <person name="Song X.-Z."/>
            <person name="Zhang L."/>
            <person name="Thornton R."/>
            <person name="Coyle M."/>
            <person name="Francisco L."/>
            <person name="Jackson L."/>
            <person name="Javaid M."/>
            <person name="Korchina V."/>
            <person name="Kovar C."/>
            <person name="Mata R."/>
            <person name="Mathew T."/>
            <person name="Ngo R."/>
            <person name="Nguyen L."/>
            <person name="Nguyen N."/>
            <person name="Okwuonu G."/>
            <person name="Ongeri F."/>
            <person name="Pham C."/>
            <person name="Simmons D."/>
            <person name="Wilczek-Boney K."/>
            <person name="Hale W."/>
            <person name="Jakkamsetti A."/>
            <person name="Pham P."/>
            <person name="Ruth R."/>
            <person name="San Lucas F."/>
            <person name="Warren J."/>
            <person name="Zhang J."/>
            <person name="Zhao Z."/>
            <person name="Zhou C."/>
            <person name="Zhu D."/>
            <person name="Lee S."/>
            <person name="Bess C."/>
            <person name="Blankenburg K."/>
            <person name="Forbes L."/>
            <person name="Fu Q."/>
            <person name="Gubbala S."/>
            <person name="Hirani K."/>
            <person name="Jayaseelan J.C."/>
            <person name="Lara F."/>
            <person name="Munidasa M."/>
            <person name="Palculict T."/>
            <person name="Patil S."/>
            <person name="Pu L.-L."/>
            <person name="Saada N."/>
            <person name="Tang L."/>
            <person name="Weissenberger G."/>
            <person name="Zhu Y."/>
            <person name="Hemphill L."/>
            <person name="Shang Y."/>
            <person name="Youmans B."/>
            <person name="Ayvaz T."/>
            <person name="Ross M."/>
            <person name="Santibanez J."/>
            <person name="Aqrawi P."/>
            <person name="Gross S."/>
            <person name="Joshi V."/>
            <person name="Fowler G."/>
            <person name="Nazareth L."/>
            <person name="Reid J."/>
            <person name="Worley K."/>
            <person name="Petrosino J."/>
            <person name="Highlander S."/>
            <person name="Gibbs R."/>
            <person name="Gibbs R."/>
        </authorList>
    </citation>
    <scope>NUCLEOTIDE SEQUENCE [LARGE SCALE GENOMIC DNA]</scope>
    <source>
        <strain evidence="3 4">ATCC 11563</strain>
    </source>
</reference>
<organism evidence="3 4">
    <name type="scientific">Aerococcus viridans (strain ATCC 11563 / DSM 20340 / CCUG 4311 / JCM 20461 / NBRC 12219 / NCTC 8251 / M1)</name>
    <dbReference type="NCBI Taxonomy" id="655812"/>
    <lineage>
        <taxon>Bacteria</taxon>
        <taxon>Bacillati</taxon>
        <taxon>Bacillota</taxon>
        <taxon>Bacilli</taxon>
        <taxon>Lactobacillales</taxon>
        <taxon>Aerococcaceae</taxon>
        <taxon>Aerococcus</taxon>
    </lineage>
</organism>
<feature type="transmembrane region" description="Helical" evidence="2">
    <location>
        <begin position="48"/>
        <end position="68"/>
    </location>
</feature>
<protein>
    <submittedName>
        <fullName evidence="3">Cadmium-exporting ATPase family protein</fullName>
    </submittedName>
</protein>
<feature type="region of interest" description="Disordered" evidence="1">
    <location>
        <begin position="22"/>
        <end position="42"/>
    </location>
</feature>
<keyword evidence="4" id="KW-1185">Reference proteome</keyword>
<dbReference type="Proteomes" id="UP000003764">
    <property type="component" value="Unassembled WGS sequence"/>
</dbReference>
<evidence type="ECO:0000256" key="2">
    <source>
        <dbReference type="SAM" id="Phobius"/>
    </source>
</evidence>
<keyword evidence="2" id="KW-0812">Transmembrane</keyword>
<comment type="caution">
    <text evidence="3">The sequence shown here is derived from an EMBL/GenBank/DDBJ whole genome shotgun (WGS) entry which is preliminary data.</text>
</comment>
<name>A0ABN0AB05_AERVM</name>
<sequence length="96" mass="10951">MQGTKKVNKNQRNLIRKVIEMETTKEQHSQEKEKHNHDHDHNHGKMPIILYFIGLALAIVALFLSGEYQLIKNIMFSLATISAGYHVIVLEGLGNN</sequence>
<evidence type="ECO:0000313" key="4">
    <source>
        <dbReference type="Proteomes" id="UP000003764"/>
    </source>
</evidence>
<accession>A0ABN0AB05</accession>
<evidence type="ECO:0000256" key="1">
    <source>
        <dbReference type="SAM" id="MobiDB-lite"/>
    </source>
</evidence>
<evidence type="ECO:0000313" key="3">
    <source>
        <dbReference type="EMBL" id="EFG50330.1"/>
    </source>
</evidence>
<gene>
    <name evidence="3" type="ORF">HMPREF0061_0323</name>
</gene>
<keyword evidence="2" id="KW-0472">Membrane</keyword>